<dbReference type="AlphaFoldDB" id="A0A6J8E1P1"/>
<organism evidence="1 2">
    <name type="scientific">Mytilus coruscus</name>
    <name type="common">Sea mussel</name>
    <dbReference type="NCBI Taxonomy" id="42192"/>
    <lineage>
        <taxon>Eukaryota</taxon>
        <taxon>Metazoa</taxon>
        <taxon>Spiralia</taxon>
        <taxon>Lophotrochozoa</taxon>
        <taxon>Mollusca</taxon>
        <taxon>Bivalvia</taxon>
        <taxon>Autobranchia</taxon>
        <taxon>Pteriomorphia</taxon>
        <taxon>Mytilida</taxon>
        <taxon>Mytiloidea</taxon>
        <taxon>Mytilidae</taxon>
        <taxon>Mytilinae</taxon>
        <taxon>Mytilus</taxon>
    </lineage>
</organism>
<gene>
    <name evidence="1" type="ORF">MCOR_46797</name>
</gene>
<dbReference type="Proteomes" id="UP000507470">
    <property type="component" value="Unassembled WGS sequence"/>
</dbReference>
<dbReference type="EMBL" id="CACVKT020008264">
    <property type="protein sequence ID" value="CAC5413943.1"/>
    <property type="molecule type" value="Genomic_DNA"/>
</dbReference>
<sequence>MSKYYIDGQHAWSLNASTTSHSFSFVTSDSLDHPLLLFEGRYILTVVIEATEESDAVFELDCLELSCHETTTPQDLICLPNRKPVHVEIKEFSDDNKIVTFTTGTLAYSHDEQSADTSISGTFSIKRPSNVATLPPGFTSNGSVKKSNLTTFVLPENNIELSKGLHTMKVVVENSDVSGVNLDFISFTFNFGNNILQGIECLQHQSVLMEAEQFPLESTRGFRFRSNASSNRTVYMKQGDIIKRSVYVTSRVQVSMTTILFSNDGPADQISIKFQTIPMATLLTTVNSKNGTAWNNTERKKINSVLFLNEGEYELRVAASNTDKYGIEIDALILDIFTFDGLLTPC</sequence>
<name>A0A6J8E1P1_MYTCO</name>
<evidence type="ECO:0000313" key="2">
    <source>
        <dbReference type="Proteomes" id="UP000507470"/>
    </source>
</evidence>
<protein>
    <submittedName>
        <fullName evidence="1">Uncharacterized protein</fullName>
    </submittedName>
</protein>
<accession>A0A6J8E1P1</accession>
<dbReference type="OrthoDB" id="6078364at2759"/>
<keyword evidence="2" id="KW-1185">Reference proteome</keyword>
<reference evidence="1 2" key="1">
    <citation type="submission" date="2020-06" db="EMBL/GenBank/DDBJ databases">
        <authorList>
            <person name="Li R."/>
            <person name="Bekaert M."/>
        </authorList>
    </citation>
    <scope>NUCLEOTIDE SEQUENCE [LARGE SCALE GENOMIC DNA]</scope>
    <source>
        <strain evidence="2">wild</strain>
    </source>
</reference>
<proteinExistence type="predicted"/>
<evidence type="ECO:0000313" key="1">
    <source>
        <dbReference type="EMBL" id="CAC5413943.1"/>
    </source>
</evidence>